<dbReference type="CDD" id="cd16936">
    <property type="entry name" value="HATPase_RsbW-like"/>
    <property type="match status" value="1"/>
</dbReference>
<keyword evidence="4" id="KW-1185">Reference proteome</keyword>
<dbReference type="PANTHER" id="PTHR35526:SF3">
    <property type="entry name" value="ANTI-SIGMA-F FACTOR RSBW"/>
    <property type="match status" value="1"/>
</dbReference>
<dbReference type="SUPFAM" id="SSF55874">
    <property type="entry name" value="ATPase domain of HSP90 chaperone/DNA topoisomerase II/histidine kinase"/>
    <property type="match status" value="1"/>
</dbReference>
<dbReference type="Gene3D" id="3.30.565.10">
    <property type="entry name" value="Histidine kinase-like ATPase, C-terminal domain"/>
    <property type="match status" value="1"/>
</dbReference>
<dbReference type="RefSeq" id="WP_402382769.1">
    <property type="nucleotide sequence ID" value="NZ_JBIUYY010000008.1"/>
</dbReference>
<organism evidence="3 4">
    <name type="scientific">Streptomyces toxytricini</name>
    <name type="common">Actinomyces toxytricini</name>
    <dbReference type="NCBI Taxonomy" id="67369"/>
    <lineage>
        <taxon>Bacteria</taxon>
        <taxon>Bacillati</taxon>
        <taxon>Actinomycetota</taxon>
        <taxon>Actinomycetes</taxon>
        <taxon>Kitasatosporales</taxon>
        <taxon>Streptomycetaceae</taxon>
        <taxon>Streptomyces</taxon>
    </lineage>
</organism>
<dbReference type="InterPro" id="IPR050267">
    <property type="entry name" value="Anti-sigma-factor_SerPK"/>
</dbReference>
<gene>
    <name evidence="3" type="ORF">ACIO7M_19890</name>
</gene>
<dbReference type="PANTHER" id="PTHR35526">
    <property type="entry name" value="ANTI-SIGMA-F FACTOR RSBW-RELATED"/>
    <property type="match status" value="1"/>
</dbReference>
<dbReference type="InterPro" id="IPR036890">
    <property type="entry name" value="HATPase_C_sf"/>
</dbReference>
<reference evidence="3 4" key="1">
    <citation type="submission" date="2024-10" db="EMBL/GenBank/DDBJ databases">
        <title>The Natural Products Discovery Center: Release of the First 8490 Sequenced Strains for Exploring Actinobacteria Biosynthetic Diversity.</title>
        <authorList>
            <person name="Kalkreuter E."/>
            <person name="Kautsar S.A."/>
            <person name="Yang D."/>
            <person name="Bader C.D."/>
            <person name="Teijaro C.N."/>
            <person name="Fluegel L."/>
            <person name="Davis C.M."/>
            <person name="Simpson J.R."/>
            <person name="Lauterbach L."/>
            <person name="Steele A.D."/>
            <person name="Gui C."/>
            <person name="Meng S."/>
            <person name="Li G."/>
            <person name="Viehrig K."/>
            <person name="Ye F."/>
            <person name="Su P."/>
            <person name="Kiefer A.F."/>
            <person name="Nichols A."/>
            <person name="Cepeda A.J."/>
            <person name="Yan W."/>
            <person name="Fan B."/>
            <person name="Jiang Y."/>
            <person name="Adhikari A."/>
            <person name="Zheng C.-J."/>
            <person name="Schuster L."/>
            <person name="Cowan T.M."/>
            <person name="Smanski M.J."/>
            <person name="Chevrette M.G."/>
            <person name="De Carvalho L.P.S."/>
            <person name="Shen B."/>
        </authorList>
    </citation>
    <scope>NUCLEOTIDE SEQUENCE [LARGE SCALE GENOMIC DNA]</scope>
    <source>
        <strain evidence="3 4">NPDC087220</strain>
    </source>
</reference>
<evidence type="ECO:0000313" key="3">
    <source>
        <dbReference type="EMBL" id="MFJ2823358.1"/>
    </source>
</evidence>
<proteinExistence type="predicted"/>
<dbReference type="Proteomes" id="UP001617351">
    <property type="component" value="Unassembled WGS sequence"/>
</dbReference>
<keyword evidence="3" id="KW-0067">ATP-binding</keyword>
<feature type="domain" description="Histidine kinase/HSP90-like ATPase" evidence="2">
    <location>
        <begin position="14"/>
        <end position="119"/>
    </location>
</feature>
<keyword evidence="1" id="KW-0723">Serine/threonine-protein kinase</keyword>
<dbReference type="InterPro" id="IPR003594">
    <property type="entry name" value="HATPase_dom"/>
</dbReference>
<sequence>MGPPYSGHSSVTCEEARRIARAVLSAHGVGGYDIDAVLLVVTELVSNARRHAGGTTAFRVRCKPPRAVVEVADSDPRFPVDRPSPASVPGRFGWQMVKRLAEHLDVQTGAPGGTGKTITVVCDARTADEEAAQPARGWQDVGRR</sequence>
<name>A0ABW8EJH3_STRT5</name>
<comment type="caution">
    <text evidence="3">The sequence shown here is derived from an EMBL/GenBank/DDBJ whole genome shotgun (WGS) entry which is preliminary data.</text>
</comment>
<evidence type="ECO:0000256" key="1">
    <source>
        <dbReference type="ARBA" id="ARBA00022527"/>
    </source>
</evidence>
<keyword evidence="3" id="KW-0547">Nucleotide-binding</keyword>
<accession>A0ABW8EJH3</accession>
<keyword evidence="1" id="KW-0808">Transferase</keyword>
<evidence type="ECO:0000313" key="4">
    <source>
        <dbReference type="Proteomes" id="UP001617351"/>
    </source>
</evidence>
<dbReference type="EMBL" id="JBIUYY010000008">
    <property type="protein sequence ID" value="MFJ2823358.1"/>
    <property type="molecule type" value="Genomic_DNA"/>
</dbReference>
<dbReference type="GO" id="GO:0005524">
    <property type="term" value="F:ATP binding"/>
    <property type="evidence" value="ECO:0007669"/>
    <property type="project" value="UniProtKB-KW"/>
</dbReference>
<protein>
    <submittedName>
        <fullName evidence="3">ATP-binding protein</fullName>
    </submittedName>
</protein>
<keyword evidence="1" id="KW-0418">Kinase</keyword>
<evidence type="ECO:0000259" key="2">
    <source>
        <dbReference type="Pfam" id="PF13581"/>
    </source>
</evidence>
<dbReference type="Pfam" id="PF13581">
    <property type="entry name" value="HATPase_c_2"/>
    <property type="match status" value="1"/>
</dbReference>